<feature type="transmembrane region" description="Helical" evidence="11">
    <location>
        <begin position="432"/>
        <end position="454"/>
    </location>
</feature>
<dbReference type="GO" id="GO:0019646">
    <property type="term" value="P:aerobic electron transport chain"/>
    <property type="evidence" value="ECO:0007669"/>
    <property type="project" value="InterPro"/>
</dbReference>
<keyword evidence="9" id="KW-0408">Iron</keyword>
<dbReference type="InterPro" id="IPR002585">
    <property type="entry name" value="Cyt-d_ubiquinol_oxidase_su_1"/>
</dbReference>
<evidence type="ECO:0000313" key="12">
    <source>
        <dbReference type="EMBL" id="HHK68860.1"/>
    </source>
</evidence>
<keyword evidence="6" id="KW-0479">Metal-binding</keyword>
<name>A0A7C5LCT1_CALS0</name>
<feature type="transmembrane region" description="Helical" evidence="11">
    <location>
        <begin position="20"/>
        <end position="42"/>
    </location>
</feature>
<evidence type="ECO:0000256" key="10">
    <source>
        <dbReference type="ARBA" id="ARBA00023136"/>
    </source>
</evidence>
<feature type="transmembrane region" description="Helical" evidence="11">
    <location>
        <begin position="273"/>
        <end position="297"/>
    </location>
</feature>
<feature type="transmembrane region" description="Helical" evidence="11">
    <location>
        <begin position="484"/>
        <end position="506"/>
    </location>
</feature>
<organism evidence="12">
    <name type="scientific">Caldiarchaeum subterraneum</name>
    <dbReference type="NCBI Taxonomy" id="311458"/>
    <lineage>
        <taxon>Archaea</taxon>
        <taxon>Nitrososphaerota</taxon>
        <taxon>Candidatus Caldarchaeales</taxon>
        <taxon>Candidatus Caldarchaeaceae</taxon>
        <taxon>Candidatus Caldarchaeum</taxon>
    </lineage>
</organism>
<comment type="subcellular location">
    <subcellularLocation>
        <location evidence="1">Cell membrane</location>
        <topology evidence="1">Multi-pass membrane protein</topology>
    </subcellularLocation>
</comment>
<dbReference type="GO" id="GO:0046872">
    <property type="term" value="F:metal ion binding"/>
    <property type="evidence" value="ECO:0007669"/>
    <property type="project" value="UniProtKB-KW"/>
</dbReference>
<evidence type="ECO:0000256" key="3">
    <source>
        <dbReference type="ARBA" id="ARBA00022475"/>
    </source>
</evidence>
<feature type="transmembrane region" description="Helical" evidence="11">
    <location>
        <begin position="389"/>
        <end position="411"/>
    </location>
</feature>
<sequence length="524" mass="56041">MLAGQNVSLLMPVSAFGVYLHAFFVSLTLGLPFVISSLLFVWWRTGDEDYYKAARITTGVLAVNFALGAIMGTLVEFGLVQAWPGSIYAVATVAFAPLASELVAFIGEIVFLVAFIVTLRWVKPWVSIGLMAGYFAFAGFSGVLITLVNSWLNVPWGTGPLASVLYPYLPSYGPTAFDIPVLVAVKLALVDSLLTAGTASQILQNPETAKAIGISPNDLFVAFNSPYGLASVAHNLSAAIIIGMAFAAAAFAYKHLRTGDTKYVKLIRPFLPILLILLILQPIVFGHNMGSAVAAYMPTKFAMMEGAYTTKQNPLISFLAYGDPSKPILGFDEFVKKCEMHGDITVGIVAAQVLPNYIPGPSSNIKLKDLCLMDLAEAQNRVAVINAVFYVKIGAGVVALAAVIGLVSATFNIGLLSRIVSAFSNRFGKRQLVFLFALLVLIGSVLPAVLGWYVREAGRKPWTVYGLLTPAELVTPVSVPPATIAIFTAVFTAMAFGGVYGMYLVATKPLLFVKLLRKGAGEEE</sequence>
<dbReference type="GO" id="GO:0070069">
    <property type="term" value="C:cytochrome complex"/>
    <property type="evidence" value="ECO:0007669"/>
    <property type="project" value="InterPro"/>
</dbReference>
<evidence type="ECO:0000256" key="8">
    <source>
        <dbReference type="ARBA" id="ARBA00022989"/>
    </source>
</evidence>
<proteinExistence type="predicted"/>
<dbReference type="GO" id="GO:0016682">
    <property type="term" value="F:oxidoreductase activity, acting on diphenols and related substances as donors, oxygen as acceptor"/>
    <property type="evidence" value="ECO:0007669"/>
    <property type="project" value="TreeGrafter"/>
</dbReference>
<dbReference type="AlphaFoldDB" id="A0A7C5LCT1"/>
<gene>
    <name evidence="12" type="ORF">ENM11_06895</name>
</gene>
<keyword evidence="2" id="KW-0813">Transport</keyword>
<dbReference type="Pfam" id="PF01654">
    <property type="entry name" value="Cyt_bd_oxida_I"/>
    <property type="match status" value="1"/>
</dbReference>
<keyword evidence="8 11" id="KW-1133">Transmembrane helix</keyword>
<reference evidence="12" key="1">
    <citation type="journal article" date="2020" name="mSystems">
        <title>Genome- and Community-Level Interaction Insights into Carbon Utilization and Element Cycling Functions of Hydrothermarchaeota in Hydrothermal Sediment.</title>
        <authorList>
            <person name="Zhou Z."/>
            <person name="Liu Y."/>
            <person name="Xu W."/>
            <person name="Pan J."/>
            <person name="Luo Z.H."/>
            <person name="Li M."/>
        </authorList>
    </citation>
    <scope>NUCLEOTIDE SEQUENCE [LARGE SCALE GENOMIC DNA]</scope>
    <source>
        <strain evidence="12">SpSt-1056</strain>
    </source>
</reference>
<evidence type="ECO:0000256" key="1">
    <source>
        <dbReference type="ARBA" id="ARBA00004651"/>
    </source>
</evidence>
<keyword evidence="3" id="KW-1003">Cell membrane</keyword>
<comment type="caution">
    <text evidence="12">The sequence shown here is derived from an EMBL/GenBank/DDBJ whole genome shotgun (WGS) entry which is preliminary data.</text>
</comment>
<dbReference type="GO" id="GO:0005886">
    <property type="term" value="C:plasma membrane"/>
    <property type="evidence" value="ECO:0007669"/>
    <property type="project" value="UniProtKB-SubCell"/>
</dbReference>
<accession>A0A7C5LCT1</accession>
<dbReference type="PANTHER" id="PTHR30365:SF14">
    <property type="entry name" value="CYTOCHROME BD MENAQUINOL OXIDASE SUBUNIT I-RELATED"/>
    <property type="match status" value="1"/>
</dbReference>
<protein>
    <submittedName>
        <fullName evidence="12">Cytochrome ubiquinol oxidase subunit I</fullName>
    </submittedName>
</protein>
<feature type="transmembrane region" description="Helical" evidence="11">
    <location>
        <begin position="131"/>
        <end position="152"/>
    </location>
</feature>
<dbReference type="GO" id="GO:0020037">
    <property type="term" value="F:heme binding"/>
    <property type="evidence" value="ECO:0007669"/>
    <property type="project" value="TreeGrafter"/>
</dbReference>
<keyword evidence="5 11" id="KW-0812">Transmembrane</keyword>
<evidence type="ECO:0000256" key="2">
    <source>
        <dbReference type="ARBA" id="ARBA00022448"/>
    </source>
</evidence>
<dbReference type="EMBL" id="DRWN01000058">
    <property type="protein sequence ID" value="HHK68860.1"/>
    <property type="molecule type" value="Genomic_DNA"/>
</dbReference>
<dbReference type="PANTHER" id="PTHR30365">
    <property type="entry name" value="CYTOCHROME D UBIQUINOL OXIDASE"/>
    <property type="match status" value="1"/>
</dbReference>
<evidence type="ECO:0000256" key="7">
    <source>
        <dbReference type="ARBA" id="ARBA00022982"/>
    </source>
</evidence>
<evidence type="ECO:0000256" key="4">
    <source>
        <dbReference type="ARBA" id="ARBA00022617"/>
    </source>
</evidence>
<keyword evidence="7" id="KW-0249">Electron transport</keyword>
<evidence type="ECO:0000256" key="9">
    <source>
        <dbReference type="ARBA" id="ARBA00023004"/>
    </source>
</evidence>
<keyword evidence="4" id="KW-0349">Heme</keyword>
<evidence type="ECO:0000256" key="5">
    <source>
        <dbReference type="ARBA" id="ARBA00022692"/>
    </source>
</evidence>
<keyword evidence="10 11" id="KW-0472">Membrane</keyword>
<feature type="transmembrane region" description="Helical" evidence="11">
    <location>
        <begin position="232"/>
        <end position="253"/>
    </location>
</feature>
<evidence type="ECO:0000256" key="6">
    <source>
        <dbReference type="ARBA" id="ARBA00022723"/>
    </source>
</evidence>
<dbReference type="GO" id="GO:0009055">
    <property type="term" value="F:electron transfer activity"/>
    <property type="evidence" value="ECO:0007669"/>
    <property type="project" value="InterPro"/>
</dbReference>
<feature type="transmembrane region" description="Helical" evidence="11">
    <location>
        <begin position="87"/>
        <end position="119"/>
    </location>
</feature>
<evidence type="ECO:0000256" key="11">
    <source>
        <dbReference type="SAM" id="Phobius"/>
    </source>
</evidence>
<feature type="transmembrane region" description="Helical" evidence="11">
    <location>
        <begin position="54"/>
        <end position="75"/>
    </location>
</feature>